<dbReference type="Pfam" id="PF03321">
    <property type="entry name" value="GH3"/>
    <property type="match status" value="1"/>
</dbReference>
<dbReference type="EMBL" id="CP002582">
    <property type="protein sequence ID" value="ADZ83035.1"/>
    <property type="molecule type" value="Genomic_DNA"/>
</dbReference>
<reference evidence="3 4" key="1">
    <citation type="journal article" date="2011" name="J. Bacteriol.">
        <title>Complete genome sequence of the cellulose-degrading bacterium Cellulosilyticum lentocellum.</title>
        <authorList>
            <consortium name="US DOE Joint Genome Institute"/>
            <person name="Miller D.A."/>
            <person name="Suen G."/>
            <person name="Bruce D."/>
            <person name="Copeland A."/>
            <person name="Cheng J.F."/>
            <person name="Detter C."/>
            <person name="Goodwin L.A."/>
            <person name="Han C.S."/>
            <person name="Hauser L.J."/>
            <person name="Land M.L."/>
            <person name="Lapidus A."/>
            <person name="Lucas S."/>
            <person name="Meincke L."/>
            <person name="Pitluck S."/>
            <person name="Tapia R."/>
            <person name="Teshima H."/>
            <person name="Woyke T."/>
            <person name="Fox B.G."/>
            <person name="Angert E.R."/>
            <person name="Currie C.R."/>
        </authorList>
    </citation>
    <scope>NUCLEOTIDE SEQUENCE [LARGE SCALE GENOMIC DNA]</scope>
    <source>
        <strain evidence="4">ATCC 49066 / DSM 5427 / NCIMB 11756 / RHM5</strain>
    </source>
</reference>
<dbReference type="PANTHER" id="PTHR31901">
    <property type="entry name" value="GH3 DOMAIN-CONTAINING PROTEIN"/>
    <property type="match status" value="1"/>
</dbReference>
<dbReference type="InterPro" id="IPR004993">
    <property type="entry name" value="GH3"/>
</dbReference>
<organism evidence="3 4">
    <name type="scientific">Cellulosilyticum lentocellum (strain ATCC 49066 / DSM 5427 / NCIMB 11756 / RHM5)</name>
    <name type="common">Clostridium lentocellum</name>
    <dbReference type="NCBI Taxonomy" id="642492"/>
    <lineage>
        <taxon>Bacteria</taxon>
        <taxon>Bacillati</taxon>
        <taxon>Bacillota</taxon>
        <taxon>Clostridia</taxon>
        <taxon>Lachnospirales</taxon>
        <taxon>Cellulosilyticaceae</taxon>
        <taxon>Cellulosilyticum</taxon>
    </lineage>
</organism>
<feature type="domain" description="GH3 middle" evidence="1">
    <location>
        <begin position="322"/>
        <end position="393"/>
    </location>
</feature>
<dbReference type="InterPro" id="IPR055378">
    <property type="entry name" value="GH3_C"/>
</dbReference>
<name>F2JHD7_CELLD</name>
<gene>
    <name evidence="3" type="ordered locus">Clole_1309</name>
</gene>
<evidence type="ECO:0000259" key="1">
    <source>
        <dbReference type="Pfam" id="PF23571"/>
    </source>
</evidence>
<dbReference type="GO" id="GO:0016881">
    <property type="term" value="F:acid-amino acid ligase activity"/>
    <property type="evidence" value="ECO:0007669"/>
    <property type="project" value="TreeGrafter"/>
</dbReference>
<dbReference type="eggNOG" id="COG0318">
    <property type="taxonomic scope" value="Bacteria"/>
</dbReference>
<sequence>MKRLFYYLINTACIALYKKSYETFMEDFSLEKIKDVQQEKLLTLLEQQAETEYGKKYDFKGIKGIKEYGEKVPLSDYETYRPYIERLEQEKAPLLTSEVLIAFEPTSGSTKAYKLIPYTKTLKEEFQWGIKPWLYDLYTAYPAIRWGKSYWSITPATSRQNITPSGIPIGFEEDGDYFGKLEKYLMDCIFVSPKAIKAETDMDKFYEKTVLALLKEKNLTLISVWNPTYLLLLLEYLDIHQESLLSKVPKRRRRQIEKAVRDKQYEAIWQKLVIISCWCDANAKVYAEQVQALFPNTFIQPKGLLSTECFTSFPLVGKEGCVMSMYSHFFEFLPLNKEEKTENEIVGIEALEKNKTYEVVVTTAGGFYRYRTYDVIEVLGFNEAMPLVRFIGKNDKVCDLFGEKLHEDFCKACIESLQLNETFYLFAPHKDHYVLYIQSKELPSVQQVEKRLRQNFHYDYCRHLGQLKPIKLFILTGNPKKEYSEGCMAKGQKLGDIKPTYLALTEGWDTIFTGYYKE</sequence>
<dbReference type="HOGENOM" id="CLU_016249_3_1_9"/>
<dbReference type="KEGG" id="cle:Clole_1309"/>
<dbReference type="Proteomes" id="UP000008467">
    <property type="component" value="Chromosome"/>
</dbReference>
<accession>F2JHD7</accession>
<dbReference type="Pfam" id="PF23571">
    <property type="entry name" value="GH3_M"/>
    <property type="match status" value="1"/>
</dbReference>
<dbReference type="PANTHER" id="PTHR31901:SF9">
    <property type="entry name" value="GH3 DOMAIN-CONTAINING PROTEIN"/>
    <property type="match status" value="1"/>
</dbReference>
<protein>
    <submittedName>
        <fullName evidence="3">GH3 auxin-responsive promoter</fullName>
    </submittedName>
</protein>
<evidence type="ECO:0000313" key="4">
    <source>
        <dbReference type="Proteomes" id="UP000008467"/>
    </source>
</evidence>
<dbReference type="STRING" id="642492.Clole_1309"/>
<dbReference type="InterPro" id="IPR055377">
    <property type="entry name" value="GH3_M"/>
</dbReference>
<dbReference type="AlphaFoldDB" id="F2JHD7"/>
<keyword evidence="4" id="KW-1185">Reference proteome</keyword>
<evidence type="ECO:0000259" key="2">
    <source>
        <dbReference type="Pfam" id="PF23572"/>
    </source>
</evidence>
<evidence type="ECO:0000313" key="3">
    <source>
        <dbReference type="EMBL" id="ADZ83035.1"/>
    </source>
</evidence>
<feature type="domain" description="GH3 C-terminal" evidence="2">
    <location>
        <begin position="421"/>
        <end position="502"/>
    </location>
</feature>
<dbReference type="GO" id="GO:0005737">
    <property type="term" value="C:cytoplasm"/>
    <property type="evidence" value="ECO:0007669"/>
    <property type="project" value="TreeGrafter"/>
</dbReference>
<dbReference type="RefSeq" id="WP_013656334.1">
    <property type="nucleotide sequence ID" value="NC_015275.1"/>
</dbReference>
<dbReference type="Pfam" id="PF23572">
    <property type="entry name" value="GH3_C"/>
    <property type="match status" value="1"/>
</dbReference>
<proteinExistence type="predicted"/>